<dbReference type="RefSeq" id="WP_063178387.1">
    <property type="nucleotide sequence ID" value="NZ_LQRA01000035.1"/>
</dbReference>
<dbReference type="Gene3D" id="1.10.10.60">
    <property type="entry name" value="Homeodomain-like"/>
    <property type="match status" value="2"/>
</dbReference>
<dbReference type="InterPro" id="IPR018060">
    <property type="entry name" value="HTH_AraC"/>
</dbReference>
<evidence type="ECO:0000256" key="2">
    <source>
        <dbReference type="ARBA" id="ARBA00023125"/>
    </source>
</evidence>
<keyword evidence="2" id="KW-0238">DNA-binding</keyword>
<protein>
    <recommendedName>
        <fullName evidence="4">HTH araC/xylS-type domain-containing protein</fullName>
    </recommendedName>
</protein>
<gene>
    <name evidence="5" type="ORF">AV654_08645</name>
</gene>
<evidence type="ECO:0000313" key="5">
    <source>
        <dbReference type="EMBL" id="KZE82554.1"/>
    </source>
</evidence>
<dbReference type="OrthoDB" id="2644630at2"/>
<dbReference type="PROSITE" id="PS01124">
    <property type="entry name" value="HTH_ARAC_FAMILY_2"/>
    <property type="match status" value="1"/>
</dbReference>
<dbReference type="InterPro" id="IPR009057">
    <property type="entry name" value="Homeodomain-like_sf"/>
</dbReference>
<evidence type="ECO:0000256" key="3">
    <source>
        <dbReference type="ARBA" id="ARBA00023163"/>
    </source>
</evidence>
<sequence>MVRLMASAHDLGHGWNIALEDSPQAYSLHAVAYGKCCYWVRHEKIVMEKGDVLFVPRDVPFYAKSIPTVAHEKYRVEFTAEPEEGWLPVLNEAGPVVFKPRNMDLLLRLMKKLHAQWTDRPDYYQVKCLSLLLDLLAEFNRDYDAFRRPDVKSAQTAQMKKYVQEHYREKVTKEELGRFIGKSPAYAATIFKETTGQTIGEYVHALRIEASKYLLRHSELTIGDIADHLGYCDQSYFQRTFKRITGEKPSLYMNEREKKR</sequence>
<evidence type="ECO:0000256" key="1">
    <source>
        <dbReference type="ARBA" id="ARBA00023015"/>
    </source>
</evidence>
<dbReference type="AlphaFoldDB" id="A0A161SAA3"/>
<dbReference type="Pfam" id="PF12833">
    <property type="entry name" value="HTH_18"/>
    <property type="match status" value="1"/>
</dbReference>
<dbReference type="Proteomes" id="UP000076563">
    <property type="component" value="Unassembled WGS sequence"/>
</dbReference>
<feature type="domain" description="HTH araC/xylS-type" evidence="4">
    <location>
        <begin position="157"/>
        <end position="255"/>
    </location>
</feature>
<organism evidence="5 6">
    <name type="scientific">Paenibacillus elgii</name>
    <dbReference type="NCBI Taxonomy" id="189691"/>
    <lineage>
        <taxon>Bacteria</taxon>
        <taxon>Bacillati</taxon>
        <taxon>Bacillota</taxon>
        <taxon>Bacilli</taxon>
        <taxon>Bacillales</taxon>
        <taxon>Paenibacillaceae</taxon>
        <taxon>Paenibacillus</taxon>
    </lineage>
</organism>
<keyword evidence="1" id="KW-0805">Transcription regulation</keyword>
<accession>A0A161SAA3</accession>
<dbReference type="eggNOG" id="COG2207">
    <property type="taxonomic scope" value="Bacteria"/>
</dbReference>
<proteinExistence type="predicted"/>
<name>A0A161SAA3_9BACL</name>
<dbReference type="SUPFAM" id="SSF51215">
    <property type="entry name" value="Regulatory protein AraC"/>
    <property type="match status" value="1"/>
</dbReference>
<dbReference type="SUPFAM" id="SSF46689">
    <property type="entry name" value="Homeodomain-like"/>
    <property type="match status" value="2"/>
</dbReference>
<dbReference type="STRING" id="1007103.GCA_000213315_04670"/>
<dbReference type="PANTHER" id="PTHR43280:SF2">
    <property type="entry name" value="HTH-TYPE TRANSCRIPTIONAL REGULATOR EXSA"/>
    <property type="match status" value="1"/>
</dbReference>
<dbReference type="SMART" id="SM00342">
    <property type="entry name" value="HTH_ARAC"/>
    <property type="match status" value="1"/>
</dbReference>
<dbReference type="GO" id="GO:0043565">
    <property type="term" value="F:sequence-specific DNA binding"/>
    <property type="evidence" value="ECO:0007669"/>
    <property type="project" value="InterPro"/>
</dbReference>
<dbReference type="GO" id="GO:0003700">
    <property type="term" value="F:DNA-binding transcription factor activity"/>
    <property type="evidence" value="ECO:0007669"/>
    <property type="project" value="InterPro"/>
</dbReference>
<comment type="caution">
    <text evidence="5">The sequence shown here is derived from an EMBL/GenBank/DDBJ whole genome shotgun (WGS) entry which is preliminary data.</text>
</comment>
<dbReference type="PROSITE" id="PS00041">
    <property type="entry name" value="HTH_ARAC_FAMILY_1"/>
    <property type="match status" value="1"/>
</dbReference>
<evidence type="ECO:0000313" key="6">
    <source>
        <dbReference type="Proteomes" id="UP000076563"/>
    </source>
</evidence>
<evidence type="ECO:0000259" key="4">
    <source>
        <dbReference type="PROSITE" id="PS01124"/>
    </source>
</evidence>
<dbReference type="InterPro" id="IPR037923">
    <property type="entry name" value="HTH-like"/>
</dbReference>
<reference evidence="6" key="1">
    <citation type="submission" date="2016-01" db="EMBL/GenBank/DDBJ databases">
        <title>Draft genome of Chromobacterium sp. F49.</title>
        <authorList>
            <person name="Hong K.W."/>
        </authorList>
    </citation>
    <scope>NUCLEOTIDE SEQUENCE [LARGE SCALE GENOMIC DNA]</scope>
    <source>
        <strain evidence="6">M63</strain>
    </source>
</reference>
<dbReference type="EMBL" id="LQRA01000035">
    <property type="protein sequence ID" value="KZE82554.1"/>
    <property type="molecule type" value="Genomic_DNA"/>
</dbReference>
<keyword evidence="3" id="KW-0804">Transcription</keyword>
<dbReference type="PANTHER" id="PTHR43280">
    <property type="entry name" value="ARAC-FAMILY TRANSCRIPTIONAL REGULATOR"/>
    <property type="match status" value="1"/>
</dbReference>
<dbReference type="InterPro" id="IPR018062">
    <property type="entry name" value="HTH_AraC-typ_CS"/>
</dbReference>
<keyword evidence="6" id="KW-1185">Reference proteome</keyword>